<keyword evidence="2 4" id="KW-0479">Metal-binding</keyword>
<evidence type="ECO:0000313" key="6">
    <source>
        <dbReference type="Proteomes" id="UP000194139"/>
    </source>
</evidence>
<dbReference type="PROSITE" id="PS50810">
    <property type="entry name" value="FRATAXIN_2"/>
    <property type="match status" value="1"/>
</dbReference>
<dbReference type="AlphaFoldDB" id="A0A1W6Z4J7"/>
<dbReference type="SUPFAM" id="SSF55387">
    <property type="entry name" value="Frataxin/Nqo15-like"/>
    <property type="match status" value="1"/>
</dbReference>
<dbReference type="PROSITE" id="PS01344">
    <property type="entry name" value="FRATAXIN_1"/>
    <property type="match status" value="1"/>
</dbReference>
<dbReference type="Proteomes" id="UP000194139">
    <property type="component" value="Chromosome"/>
</dbReference>
<dbReference type="NCBIfam" id="TIGR03421">
    <property type="entry name" value="FeS_CyaY"/>
    <property type="match status" value="1"/>
</dbReference>
<dbReference type="SMART" id="SM01219">
    <property type="entry name" value="Frataxin_Cyay"/>
    <property type="match status" value="1"/>
</dbReference>
<dbReference type="EMBL" id="CP021109">
    <property type="protein sequence ID" value="ARP88335.1"/>
    <property type="molecule type" value="Genomic_DNA"/>
</dbReference>
<gene>
    <name evidence="4" type="primary">cyaY</name>
    <name evidence="5" type="ORF">CAL13_20540</name>
</gene>
<evidence type="ECO:0000256" key="4">
    <source>
        <dbReference type="HAMAP-Rule" id="MF_00142"/>
    </source>
</evidence>
<dbReference type="InterPro" id="IPR002908">
    <property type="entry name" value="Frataxin/CyaY"/>
</dbReference>
<reference evidence="5 6" key="1">
    <citation type="submission" date="2017-05" db="EMBL/GenBank/DDBJ databases">
        <title>Complete and WGS of Bordetella genogroups.</title>
        <authorList>
            <person name="Spilker T."/>
            <person name="LiPuma J."/>
        </authorList>
    </citation>
    <scope>NUCLEOTIDE SEQUENCE [LARGE SCALE GENOMIC DNA]</scope>
    <source>
        <strain evidence="5 6">AU17164</strain>
    </source>
</reference>
<dbReference type="InterPro" id="IPR020895">
    <property type="entry name" value="Frataxin_CS"/>
</dbReference>
<accession>A0A1W6Z4J7</accession>
<evidence type="ECO:0000256" key="2">
    <source>
        <dbReference type="ARBA" id="ARBA00022723"/>
    </source>
</evidence>
<dbReference type="Gene3D" id="3.30.920.10">
    <property type="entry name" value="Frataxin/CyaY"/>
    <property type="match status" value="1"/>
</dbReference>
<dbReference type="Pfam" id="PF01491">
    <property type="entry name" value="Frataxin_Cyay"/>
    <property type="match status" value="1"/>
</dbReference>
<sequence length="109" mass="12025">MNETEFLALAEQVLDRIESQADDWSASLDVDVEANRSGNVLTLIFEDDTHVVVNSQAAMQEIWVAARSGGFHYRYDGQHWLDTRGGPPLHDALSQICSEAAGVPVTVRL</sequence>
<dbReference type="InterPro" id="IPR036524">
    <property type="entry name" value="Frataxin/CyaY_sf"/>
</dbReference>
<proteinExistence type="inferred from homology"/>
<evidence type="ECO:0000313" key="5">
    <source>
        <dbReference type="EMBL" id="ARP88335.1"/>
    </source>
</evidence>
<name>A0A1W6Z4J7_9BORD</name>
<evidence type="ECO:0000256" key="1">
    <source>
        <dbReference type="ARBA" id="ARBA00008183"/>
    </source>
</evidence>
<dbReference type="InterPro" id="IPR047584">
    <property type="entry name" value="CyaY"/>
</dbReference>
<dbReference type="GO" id="GO:0008198">
    <property type="term" value="F:ferrous iron binding"/>
    <property type="evidence" value="ECO:0007669"/>
    <property type="project" value="TreeGrafter"/>
</dbReference>
<comment type="similarity">
    <text evidence="1 4">Belongs to the frataxin family.</text>
</comment>
<dbReference type="RefSeq" id="WP_086059046.1">
    <property type="nucleotide sequence ID" value="NZ_CP021109.1"/>
</dbReference>
<organism evidence="5 6">
    <name type="scientific">Bordetella genomosp. 9</name>
    <dbReference type="NCBI Taxonomy" id="1416803"/>
    <lineage>
        <taxon>Bacteria</taxon>
        <taxon>Pseudomonadati</taxon>
        <taxon>Pseudomonadota</taxon>
        <taxon>Betaproteobacteria</taxon>
        <taxon>Burkholderiales</taxon>
        <taxon>Alcaligenaceae</taxon>
        <taxon>Bordetella</taxon>
    </lineage>
</organism>
<comment type="function">
    <text evidence="4">Involved in iron-sulfur (Fe-S) cluster assembly. May act as a regulator of Fe-S biogenesis.</text>
</comment>
<dbReference type="GO" id="GO:0005829">
    <property type="term" value="C:cytosol"/>
    <property type="evidence" value="ECO:0007669"/>
    <property type="project" value="TreeGrafter"/>
</dbReference>
<keyword evidence="6" id="KW-1185">Reference proteome</keyword>
<dbReference type="OrthoDB" id="285675at2"/>
<dbReference type="GO" id="GO:0008199">
    <property type="term" value="F:ferric iron binding"/>
    <property type="evidence" value="ECO:0007669"/>
    <property type="project" value="InterPro"/>
</dbReference>
<protein>
    <recommendedName>
        <fullName evidence="4">Iron-sulfur cluster assembly protein CyaY</fullName>
    </recommendedName>
</protein>
<dbReference type="HAMAP" id="MF_00142">
    <property type="entry name" value="CyaY"/>
    <property type="match status" value="1"/>
</dbReference>
<dbReference type="PANTHER" id="PTHR16821:SF2">
    <property type="entry name" value="FRATAXIN, MITOCHONDRIAL"/>
    <property type="match status" value="1"/>
</dbReference>
<keyword evidence="3 4" id="KW-0408">Iron</keyword>
<dbReference type="PANTHER" id="PTHR16821">
    <property type="entry name" value="FRATAXIN"/>
    <property type="match status" value="1"/>
</dbReference>
<dbReference type="GO" id="GO:0016226">
    <property type="term" value="P:iron-sulfur cluster assembly"/>
    <property type="evidence" value="ECO:0007669"/>
    <property type="project" value="UniProtKB-UniRule"/>
</dbReference>
<evidence type="ECO:0000256" key="3">
    <source>
        <dbReference type="ARBA" id="ARBA00023004"/>
    </source>
</evidence>